<sequence>MGVGDLSIVYHSAIVLALLWTLSYFDCCPSIVYFASLVYLHQVHTRSSVRLRRKLQFEERKQAYRKRLLSDSETVRWLNHAVEKIWPVFMEQIASQKILLPIIPWFLEKYKPWTAKKAVVQQLYLGRNPPLFTEIRVLRQASDDDHLVLELGMNFLTSDDMSAVLAVKLRRRLGFGIWAKMHMTAMHVEGKVLVGLKFLPNWPFVGRIRLCFVEPPYFQMTVKPIVNHGLDVADFPGIAGWLDKLLAVAFEQTLVEPNMLVVDMEKFVSPTKENWFFFDEIEPIAYAKVEVVEATEMKPSDPNGLADPYVKGQIGPYRFRTKTQKKTLAPKWHEEFKIPICTWESPNVLVLEVRDKDHFVDDTLGNCSINITNLRDGKRYDMWLSLQNIKMGRLRLAVTVVNVEGKVAEEHIYNKKPSTKKDSTNFAESRSDQEASKSAASSNNTQREHDNFEPINIEGQQQTGIWVHHPGSDISQTWEPRKPKVRQADIQIHCEERLPSAALGLMSSNGNSSSDEDANGNASKQHHKVRRSLQKLGLAFNRSPRMRNSSIIADAAHSPRVNLRAASERGTNIKFVVDDSIAKAIKGSSPEKIETCSPGKVKMRDKAKSIIKHAEHGLKHVLTIKHSNKSTEVENQQQDYDSSDEMSSLSSVQYTPKTEGSPINSNAVLVQGAESHDSKDEVVLASNSKNTEEPLVREVSLQSMVMDTASCFDVHDEGQTKQQDMGSDIPTFR</sequence>
<evidence type="ECO:0000256" key="2">
    <source>
        <dbReference type="ARBA" id="ARBA00022448"/>
    </source>
</evidence>
<organism evidence="10 11">
    <name type="scientific">Stephania japonica</name>
    <dbReference type="NCBI Taxonomy" id="461633"/>
    <lineage>
        <taxon>Eukaryota</taxon>
        <taxon>Viridiplantae</taxon>
        <taxon>Streptophyta</taxon>
        <taxon>Embryophyta</taxon>
        <taxon>Tracheophyta</taxon>
        <taxon>Spermatophyta</taxon>
        <taxon>Magnoliopsida</taxon>
        <taxon>Ranunculales</taxon>
        <taxon>Menispermaceae</taxon>
        <taxon>Menispermoideae</taxon>
        <taxon>Cissampelideae</taxon>
        <taxon>Stephania</taxon>
    </lineage>
</organism>
<feature type="region of interest" description="Disordered" evidence="6">
    <location>
        <begin position="414"/>
        <end position="449"/>
    </location>
</feature>
<feature type="domain" description="C2" evidence="8">
    <location>
        <begin position="268"/>
        <end position="384"/>
    </location>
</feature>
<dbReference type="AlphaFoldDB" id="A0AAP0KJP6"/>
<dbReference type="CDD" id="cd21669">
    <property type="entry name" value="SMP_SF"/>
    <property type="match status" value="1"/>
</dbReference>
<keyword evidence="4" id="KW-0446">Lipid-binding</keyword>
<dbReference type="Proteomes" id="UP001417504">
    <property type="component" value="Unassembled WGS sequence"/>
</dbReference>
<dbReference type="GO" id="GO:0016020">
    <property type="term" value="C:membrane"/>
    <property type="evidence" value="ECO:0007669"/>
    <property type="project" value="UniProtKB-SubCell"/>
</dbReference>
<evidence type="ECO:0000256" key="7">
    <source>
        <dbReference type="SAM" id="Phobius"/>
    </source>
</evidence>
<evidence type="ECO:0000259" key="9">
    <source>
        <dbReference type="PROSITE" id="PS51847"/>
    </source>
</evidence>
<dbReference type="GO" id="GO:0008289">
    <property type="term" value="F:lipid binding"/>
    <property type="evidence" value="ECO:0007669"/>
    <property type="project" value="UniProtKB-KW"/>
</dbReference>
<evidence type="ECO:0000256" key="6">
    <source>
        <dbReference type="SAM" id="MobiDB-lite"/>
    </source>
</evidence>
<dbReference type="PANTHER" id="PTHR47042">
    <property type="entry name" value="C2 DOMAIN-CONTAINING PROTEIN-LIKE"/>
    <property type="match status" value="1"/>
</dbReference>
<feature type="domain" description="SMP-LTD" evidence="9">
    <location>
        <begin position="71"/>
        <end position="265"/>
    </location>
</feature>
<dbReference type="CDD" id="cd00030">
    <property type="entry name" value="C2"/>
    <property type="match status" value="1"/>
</dbReference>
<keyword evidence="3" id="KW-0445">Lipid transport</keyword>
<evidence type="ECO:0000313" key="11">
    <source>
        <dbReference type="Proteomes" id="UP001417504"/>
    </source>
</evidence>
<evidence type="ECO:0000256" key="4">
    <source>
        <dbReference type="ARBA" id="ARBA00023121"/>
    </source>
</evidence>
<dbReference type="GO" id="GO:0006869">
    <property type="term" value="P:lipid transport"/>
    <property type="evidence" value="ECO:0007669"/>
    <property type="project" value="UniProtKB-KW"/>
</dbReference>
<dbReference type="SMART" id="SM00239">
    <property type="entry name" value="C2"/>
    <property type="match status" value="1"/>
</dbReference>
<dbReference type="SUPFAM" id="SSF49562">
    <property type="entry name" value="C2 domain (Calcium/lipid-binding domain, CaLB)"/>
    <property type="match status" value="1"/>
</dbReference>
<proteinExistence type="predicted"/>
<evidence type="ECO:0000256" key="3">
    <source>
        <dbReference type="ARBA" id="ARBA00023055"/>
    </source>
</evidence>
<feature type="compositionally biased region" description="Polar residues" evidence="6">
    <location>
        <begin position="436"/>
        <end position="445"/>
    </location>
</feature>
<protein>
    <recommendedName>
        <fullName evidence="12">C2 domain-containing protein</fullName>
    </recommendedName>
</protein>
<dbReference type="Gene3D" id="2.60.40.150">
    <property type="entry name" value="C2 domain"/>
    <property type="match status" value="1"/>
</dbReference>
<keyword evidence="7" id="KW-1133">Transmembrane helix</keyword>
<evidence type="ECO:0000313" key="10">
    <source>
        <dbReference type="EMBL" id="KAK9153275.1"/>
    </source>
</evidence>
<feature type="compositionally biased region" description="Polar residues" evidence="6">
    <location>
        <begin position="652"/>
        <end position="668"/>
    </location>
</feature>
<dbReference type="PROSITE" id="PS51847">
    <property type="entry name" value="SMP"/>
    <property type="match status" value="1"/>
</dbReference>
<dbReference type="PANTHER" id="PTHR47042:SF4">
    <property type="entry name" value="OS02G0313700 PROTEIN"/>
    <property type="match status" value="1"/>
</dbReference>
<comment type="caution">
    <text evidence="10">The sequence shown here is derived from an EMBL/GenBank/DDBJ whole genome shotgun (WGS) entry which is preliminary data.</text>
</comment>
<keyword evidence="2" id="KW-0813">Transport</keyword>
<accession>A0AAP0KJP6</accession>
<comment type="subcellular location">
    <subcellularLocation>
        <location evidence="1">Membrane</location>
    </subcellularLocation>
</comment>
<reference evidence="10 11" key="1">
    <citation type="submission" date="2024-01" db="EMBL/GenBank/DDBJ databases">
        <title>Genome assemblies of Stephania.</title>
        <authorList>
            <person name="Yang L."/>
        </authorList>
    </citation>
    <scope>NUCLEOTIDE SEQUENCE [LARGE SCALE GENOMIC DNA]</scope>
    <source>
        <strain evidence="10">QJT</strain>
        <tissue evidence="10">Leaf</tissue>
    </source>
</reference>
<dbReference type="Pfam" id="PF25669">
    <property type="entry name" value="SMP_MUG190-like"/>
    <property type="match status" value="1"/>
</dbReference>
<keyword evidence="5 7" id="KW-0472">Membrane</keyword>
<feature type="transmembrane region" description="Helical" evidence="7">
    <location>
        <begin position="7"/>
        <end position="25"/>
    </location>
</feature>
<keyword evidence="7" id="KW-0812">Transmembrane</keyword>
<dbReference type="InterPro" id="IPR031468">
    <property type="entry name" value="SMP_LBD"/>
</dbReference>
<dbReference type="Pfam" id="PF00168">
    <property type="entry name" value="C2"/>
    <property type="match status" value="1"/>
</dbReference>
<dbReference type="InterPro" id="IPR035892">
    <property type="entry name" value="C2_domain_sf"/>
</dbReference>
<keyword evidence="11" id="KW-1185">Reference proteome</keyword>
<gene>
    <name evidence="10" type="ORF">Sjap_000755</name>
</gene>
<feature type="compositionally biased region" description="Basic and acidic residues" evidence="6">
    <location>
        <begin position="414"/>
        <end position="435"/>
    </location>
</feature>
<dbReference type="InterPro" id="IPR000008">
    <property type="entry name" value="C2_dom"/>
</dbReference>
<evidence type="ECO:0000256" key="1">
    <source>
        <dbReference type="ARBA" id="ARBA00004370"/>
    </source>
</evidence>
<feature type="region of interest" description="Disordered" evidence="6">
    <location>
        <begin position="504"/>
        <end position="530"/>
    </location>
</feature>
<evidence type="ECO:0000256" key="5">
    <source>
        <dbReference type="ARBA" id="ARBA00023136"/>
    </source>
</evidence>
<feature type="compositionally biased region" description="Low complexity" evidence="6">
    <location>
        <begin position="507"/>
        <end position="523"/>
    </location>
</feature>
<evidence type="ECO:0008006" key="12">
    <source>
        <dbReference type="Google" id="ProtNLM"/>
    </source>
</evidence>
<feature type="region of interest" description="Disordered" evidence="6">
    <location>
        <begin position="627"/>
        <end position="692"/>
    </location>
</feature>
<dbReference type="EMBL" id="JBBNAE010000001">
    <property type="protein sequence ID" value="KAK9153275.1"/>
    <property type="molecule type" value="Genomic_DNA"/>
</dbReference>
<dbReference type="PROSITE" id="PS50004">
    <property type="entry name" value="C2"/>
    <property type="match status" value="1"/>
</dbReference>
<name>A0AAP0KJP6_9MAGN</name>
<dbReference type="InterPro" id="IPR052847">
    <property type="entry name" value="Ext_Synaptotagmin/KAHRP-like"/>
</dbReference>
<evidence type="ECO:0000259" key="8">
    <source>
        <dbReference type="PROSITE" id="PS50004"/>
    </source>
</evidence>